<keyword evidence="6" id="KW-1185">Reference proteome</keyword>
<organism evidence="4 6">
    <name type="scientific">Medicago truncatula</name>
    <name type="common">Barrel medic</name>
    <name type="synonym">Medicago tribuloides</name>
    <dbReference type="NCBI Taxonomy" id="3880"/>
    <lineage>
        <taxon>Eukaryota</taxon>
        <taxon>Viridiplantae</taxon>
        <taxon>Streptophyta</taxon>
        <taxon>Embryophyta</taxon>
        <taxon>Tracheophyta</taxon>
        <taxon>Spermatophyta</taxon>
        <taxon>Magnoliopsida</taxon>
        <taxon>eudicotyledons</taxon>
        <taxon>Gunneridae</taxon>
        <taxon>Pentapetalae</taxon>
        <taxon>rosids</taxon>
        <taxon>fabids</taxon>
        <taxon>Fabales</taxon>
        <taxon>Fabaceae</taxon>
        <taxon>Papilionoideae</taxon>
        <taxon>50 kb inversion clade</taxon>
        <taxon>NPAAA clade</taxon>
        <taxon>Hologalegina</taxon>
        <taxon>IRL clade</taxon>
        <taxon>Trifolieae</taxon>
        <taxon>Medicago</taxon>
    </lineage>
</organism>
<dbReference type="InterPro" id="IPR032675">
    <property type="entry name" value="LRR_dom_sf"/>
</dbReference>
<name>G7IV26_MEDTR</name>
<dbReference type="Gene3D" id="3.80.10.10">
    <property type="entry name" value="Ribonuclease Inhibitor"/>
    <property type="match status" value="1"/>
</dbReference>
<dbReference type="SUPFAM" id="SSF52058">
    <property type="entry name" value="L domain-like"/>
    <property type="match status" value="1"/>
</dbReference>
<evidence type="ECO:0000256" key="2">
    <source>
        <dbReference type="SAM" id="MobiDB-lite"/>
    </source>
</evidence>
<dbReference type="HOGENOM" id="CLU_396080_0_0_1"/>
<feature type="compositionally biased region" description="Polar residues" evidence="2">
    <location>
        <begin position="505"/>
        <end position="542"/>
    </location>
</feature>
<evidence type="ECO:0000259" key="3">
    <source>
        <dbReference type="Pfam" id="PF23247"/>
    </source>
</evidence>
<dbReference type="AlphaFoldDB" id="G7IV26"/>
<gene>
    <name evidence="5" type="primary">11439109</name>
    <name evidence="4" type="ordered locus">MTR_3g062230</name>
</gene>
<feature type="region of interest" description="Disordered" evidence="2">
    <location>
        <begin position="502"/>
        <end position="542"/>
    </location>
</feature>
<evidence type="ECO:0000313" key="5">
    <source>
        <dbReference type="EnsemblPlants" id="AES70777"/>
    </source>
</evidence>
<dbReference type="PANTHER" id="PTHR33463">
    <property type="entry name" value="NB-ARC DOMAIN-CONTAINING PROTEIN-RELATED"/>
    <property type="match status" value="1"/>
</dbReference>
<accession>A0A0C3VHD2</accession>
<evidence type="ECO:0000313" key="4">
    <source>
        <dbReference type="EMBL" id="AES70777.2"/>
    </source>
</evidence>
<feature type="compositionally biased region" description="Basic and acidic residues" evidence="2">
    <location>
        <begin position="436"/>
        <end position="459"/>
    </location>
</feature>
<dbReference type="PaxDb" id="3880-AES70777"/>
<proteinExistence type="predicted"/>
<protein>
    <recommendedName>
        <fullName evidence="3">Disease resistance protein At4g27190-like leucine-rich repeats domain-containing protein</fullName>
    </recommendedName>
</protein>
<reference evidence="4 6" key="1">
    <citation type="journal article" date="2011" name="Nature">
        <title>The Medicago genome provides insight into the evolution of rhizobial symbioses.</title>
        <authorList>
            <person name="Young N.D."/>
            <person name="Debelle F."/>
            <person name="Oldroyd G.E."/>
            <person name="Geurts R."/>
            <person name="Cannon S.B."/>
            <person name="Udvardi M.K."/>
            <person name="Benedito V.A."/>
            <person name="Mayer K.F."/>
            <person name="Gouzy J."/>
            <person name="Schoof H."/>
            <person name="Van de Peer Y."/>
            <person name="Proost S."/>
            <person name="Cook D.R."/>
            <person name="Meyers B.C."/>
            <person name="Spannagl M."/>
            <person name="Cheung F."/>
            <person name="De Mita S."/>
            <person name="Krishnakumar V."/>
            <person name="Gundlach H."/>
            <person name="Zhou S."/>
            <person name="Mudge J."/>
            <person name="Bharti A.K."/>
            <person name="Murray J.D."/>
            <person name="Naoumkina M.A."/>
            <person name="Rosen B."/>
            <person name="Silverstein K.A."/>
            <person name="Tang H."/>
            <person name="Rombauts S."/>
            <person name="Zhao P.X."/>
            <person name="Zhou P."/>
            <person name="Barbe V."/>
            <person name="Bardou P."/>
            <person name="Bechner M."/>
            <person name="Bellec A."/>
            <person name="Berger A."/>
            <person name="Berges H."/>
            <person name="Bidwell S."/>
            <person name="Bisseling T."/>
            <person name="Choisne N."/>
            <person name="Couloux A."/>
            <person name="Denny R."/>
            <person name="Deshpande S."/>
            <person name="Dai X."/>
            <person name="Doyle J.J."/>
            <person name="Dudez A.M."/>
            <person name="Farmer A.D."/>
            <person name="Fouteau S."/>
            <person name="Franken C."/>
            <person name="Gibelin C."/>
            <person name="Gish J."/>
            <person name="Goldstein S."/>
            <person name="Gonzalez A.J."/>
            <person name="Green P.J."/>
            <person name="Hallab A."/>
            <person name="Hartog M."/>
            <person name="Hua A."/>
            <person name="Humphray S.J."/>
            <person name="Jeong D.H."/>
            <person name="Jing Y."/>
            <person name="Jocker A."/>
            <person name="Kenton S.M."/>
            <person name="Kim D.J."/>
            <person name="Klee K."/>
            <person name="Lai H."/>
            <person name="Lang C."/>
            <person name="Lin S."/>
            <person name="Macmil S.L."/>
            <person name="Magdelenat G."/>
            <person name="Matthews L."/>
            <person name="McCorrison J."/>
            <person name="Monaghan E.L."/>
            <person name="Mun J.H."/>
            <person name="Najar F.Z."/>
            <person name="Nicholson C."/>
            <person name="Noirot C."/>
            <person name="O'Bleness M."/>
            <person name="Paule C.R."/>
            <person name="Poulain J."/>
            <person name="Prion F."/>
            <person name="Qin B."/>
            <person name="Qu C."/>
            <person name="Retzel E.F."/>
            <person name="Riddle C."/>
            <person name="Sallet E."/>
            <person name="Samain S."/>
            <person name="Samson N."/>
            <person name="Sanders I."/>
            <person name="Saurat O."/>
            <person name="Scarpelli C."/>
            <person name="Schiex T."/>
            <person name="Segurens B."/>
            <person name="Severin A.J."/>
            <person name="Sherrier D.J."/>
            <person name="Shi R."/>
            <person name="Sims S."/>
            <person name="Singer S.R."/>
            <person name="Sinharoy S."/>
            <person name="Sterck L."/>
            <person name="Viollet A."/>
            <person name="Wang B.B."/>
            <person name="Wang K."/>
            <person name="Wang M."/>
            <person name="Wang X."/>
            <person name="Warfsmann J."/>
            <person name="Weissenbach J."/>
            <person name="White D.D."/>
            <person name="White J.D."/>
            <person name="Wiley G.B."/>
            <person name="Wincker P."/>
            <person name="Xing Y."/>
            <person name="Yang L."/>
            <person name="Yao Z."/>
            <person name="Ying F."/>
            <person name="Zhai J."/>
            <person name="Zhou L."/>
            <person name="Zuber A."/>
            <person name="Denarie J."/>
            <person name="Dixon R.A."/>
            <person name="May G.D."/>
            <person name="Schwartz D.C."/>
            <person name="Rogers J."/>
            <person name="Quetier F."/>
            <person name="Town C.D."/>
            <person name="Roe B.A."/>
        </authorList>
    </citation>
    <scope>NUCLEOTIDE SEQUENCE [LARGE SCALE GENOMIC DNA]</scope>
    <source>
        <strain evidence="4">A17</strain>
        <strain evidence="5 6">cv. Jemalong A17</strain>
    </source>
</reference>
<dbReference type="PANTHER" id="PTHR33463:SF105">
    <property type="entry name" value="AND NB-ARC DOMAIN DISEASE RESISTANCE PROTEIN, PUTATIVE-RELATED"/>
    <property type="match status" value="1"/>
</dbReference>
<feature type="domain" description="Disease resistance protein At4g27190-like leucine-rich repeats" evidence="3">
    <location>
        <begin position="20"/>
        <end position="130"/>
    </location>
</feature>
<dbReference type="InterPro" id="IPR050905">
    <property type="entry name" value="Plant_NBS-LRR"/>
</dbReference>
<dbReference type="EMBL" id="CM001219">
    <property type="protein sequence ID" value="AES70777.2"/>
    <property type="molecule type" value="Genomic_DNA"/>
</dbReference>
<keyword evidence="1" id="KW-0611">Plant defense</keyword>
<dbReference type="EnsemblPlants" id="AES70777">
    <property type="protein sequence ID" value="AES70777"/>
    <property type="gene ID" value="MTR_3g062230"/>
</dbReference>
<sequence length="696" mass="78696">MNISKMKSVFILSIAPRMLLETLTISKCDELKHIIIDTGYHNTGGNNWGTVFPNLRSVEVGDCEQLEYIIGQYTDDHQNHTEIHLRLPALECLSLWNLPSLVGMSRKQYQTTFPPLEELELIECSQFANIKSIGDFITHHSVIRSVDDRIIEELSGNVDHFLALKKLVVYNNSEVESIVCLNEINEQKMNLALKVIDLDVLPMMTCLFVGPKISISLQNLKELRIMRCEKLKIIFSTCIIRCLPQLHYIRVEECKELKHIIEDDLENKKSSNFMSTKTCFQKLKTLVVAKCNKLKYVFPISVYKELPELNYLIIREADELEEIFVSEGDDHKVEIPYLRFVVFENLPSLCHAQGIQFEAVTYRFIQNCQKLSLASATTAILESDLYGLDINIYDWELKDYLRALFRQLQKETKGHNNGNENPENSKGFAAGVEVKASSEHKLTSPKKTKETPKTEHELVENVPDLEIPTNSKELMNEQTMDQQRLVGETDTAVKPFQVSEISVEEGTTSANAKRTTASSQCLKETENQSIQGGPTSETRNEPSIQLVSDLDGSQETTQTNDNQDFDLYLHMESVYRQFQAKSKGHENGNENPNAQTTKEFAAWVEAEAASRHAFTSLKLEGSTSENTAAATLSTISGTKNELPIQLDVAPKQKGMKISFEEGTTSTYDKTITSSTHSVRLSPTYSIQQGSSQYIFI</sequence>
<dbReference type="InterPro" id="IPR057135">
    <property type="entry name" value="At4g27190-like_LRR"/>
</dbReference>
<reference evidence="4 6" key="2">
    <citation type="journal article" date="2014" name="BMC Genomics">
        <title>An improved genome release (version Mt4.0) for the model legume Medicago truncatula.</title>
        <authorList>
            <person name="Tang H."/>
            <person name="Krishnakumar V."/>
            <person name="Bidwell S."/>
            <person name="Rosen B."/>
            <person name="Chan A."/>
            <person name="Zhou S."/>
            <person name="Gentzbittel L."/>
            <person name="Childs K.L."/>
            <person name="Yandell M."/>
            <person name="Gundlach H."/>
            <person name="Mayer K.F."/>
            <person name="Schwartz D.C."/>
            <person name="Town C.D."/>
        </authorList>
    </citation>
    <scope>GENOME REANNOTATION</scope>
    <source>
        <strain evidence="5 6">cv. Jemalong A17</strain>
    </source>
</reference>
<feature type="domain" description="Disease resistance protein At4g27190-like leucine-rich repeats" evidence="3">
    <location>
        <begin position="256"/>
        <end position="371"/>
    </location>
</feature>
<reference evidence="5" key="3">
    <citation type="submission" date="2015-04" db="UniProtKB">
        <authorList>
            <consortium name="EnsemblPlants"/>
        </authorList>
    </citation>
    <scope>IDENTIFICATION</scope>
    <source>
        <strain evidence="5">cv. Jemalong A17</strain>
    </source>
</reference>
<feature type="region of interest" description="Disordered" evidence="2">
    <location>
        <begin position="432"/>
        <end position="460"/>
    </location>
</feature>
<evidence type="ECO:0000313" key="6">
    <source>
        <dbReference type="Proteomes" id="UP000002051"/>
    </source>
</evidence>
<feature type="domain" description="Disease resistance protein At4g27190-like leucine-rich repeats" evidence="3">
    <location>
        <begin position="159"/>
        <end position="255"/>
    </location>
</feature>
<evidence type="ECO:0000256" key="1">
    <source>
        <dbReference type="ARBA" id="ARBA00022821"/>
    </source>
</evidence>
<dbReference type="Proteomes" id="UP000002051">
    <property type="component" value="Chromosome 3"/>
</dbReference>
<dbReference type="Pfam" id="PF23247">
    <property type="entry name" value="LRR_RPS2"/>
    <property type="match status" value="3"/>
</dbReference>
<accession>G7IV26</accession>